<organism evidence="1 2">
    <name type="scientific">Parastrongyloides trichosuri</name>
    <name type="common">Possum-specific nematode worm</name>
    <dbReference type="NCBI Taxonomy" id="131310"/>
    <lineage>
        <taxon>Eukaryota</taxon>
        <taxon>Metazoa</taxon>
        <taxon>Ecdysozoa</taxon>
        <taxon>Nematoda</taxon>
        <taxon>Chromadorea</taxon>
        <taxon>Rhabditida</taxon>
        <taxon>Tylenchina</taxon>
        <taxon>Panagrolaimomorpha</taxon>
        <taxon>Strongyloidoidea</taxon>
        <taxon>Strongyloididae</taxon>
        <taxon>Parastrongyloides</taxon>
    </lineage>
</organism>
<reference evidence="2" key="1">
    <citation type="submission" date="2017-02" db="UniProtKB">
        <authorList>
            <consortium name="WormBaseParasite"/>
        </authorList>
    </citation>
    <scope>IDENTIFICATION</scope>
</reference>
<dbReference type="Proteomes" id="UP000038045">
    <property type="component" value="Unplaced"/>
</dbReference>
<proteinExistence type="predicted"/>
<dbReference type="WBParaSite" id="PTRK_0000750733.1">
    <property type="protein sequence ID" value="PTRK_0000750733.1"/>
    <property type="gene ID" value="PTRK_0000750733"/>
</dbReference>
<accession>A0A0N4ZHW1</accession>
<name>A0A0N4ZHW1_PARTI</name>
<sequence length="63" mass="7682">MKYKEEKMRSPISSKELVIKHFEFTIKFGKWDVLDIASREMTFVQYYNLDIIIPFITLLFFKN</sequence>
<dbReference type="AlphaFoldDB" id="A0A0N4ZHW1"/>
<evidence type="ECO:0000313" key="2">
    <source>
        <dbReference type="WBParaSite" id="PTRK_0000750733.1"/>
    </source>
</evidence>
<keyword evidence="1" id="KW-1185">Reference proteome</keyword>
<evidence type="ECO:0000313" key="1">
    <source>
        <dbReference type="Proteomes" id="UP000038045"/>
    </source>
</evidence>
<protein>
    <submittedName>
        <fullName evidence="2">Glucuronosyltransferase</fullName>
    </submittedName>
</protein>